<keyword evidence="10" id="KW-1185">Reference proteome</keyword>
<dbReference type="CDD" id="cd03257">
    <property type="entry name" value="ABC_NikE_OppD_transporters"/>
    <property type="match status" value="1"/>
</dbReference>
<dbReference type="PANTHER" id="PTHR43297:SF2">
    <property type="entry name" value="DIPEPTIDE TRANSPORT ATP-BINDING PROTEIN DPPD"/>
    <property type="match status" value="1"/>
</dbReference>
<keyword evidence="5" id="KW-0547">Nucleotide-binding</keyword>
<comment type="similarity">
    <text evidence="2">Belongs to the ABC transporter superfamily.</text>
</comment>
<keyword evidence="6 9" id="KW-0067">ATP-binding</keyword>
<protein>
    <submittedName>
        <fullName evidence="9">Peptide ABC transporter ATP-binding protein</fullName>
    </submittedName>
</protein>
<keyword evidence="7" id="KW-0472">Membrane</keyword>
<keyword evidence="3" id="KW-0813">Transport</keyword>
<dbReference type="GO" id="GO:0015833">
    <property type="term" value="P:peptide transport"/>
    <property type="evidence" value="ECO:0007669"/>
    <property type="project" value="InterPro"/>
</dbReference>
<dbReference type="GO" id="GO:0005524">
    <property type="term" value="F:ATP binding"/>
    <property type="evidence" value="ECO:0007669"/>
    <property type="project" value="UniProtKB-KW"/>
</dbReference>
<evidence type="ECO:0000256" key="2">
    <source>
        <dbReference type="ARBA" id="ARBA00005417"/>
    </source>
</evidence>
<feature type="domain" description="ABC transporter" evidence="8">
    <location>
        <begin position="6"/>
        <end position="256"/>
    </location>
</feature>
<dbReference type="GO" id="GO:0005886">
    <property type="term" value="C:plasma membrane"/>
    <property type="evidence" value="ECO:0007669"/>
    <property type="project" value="UniProtKB-SubCell"/>
</dbReference>
<dbReference type="Proteomes" id="UP000247476">
    <property type="component" value="Unassembled WGS sequence"/>
</dbReference>
<gene>
    <name evidence="9" type="ORF">DLM86_07780</name>
</gene>
<evidence type="ECO:0000313" key="10">
    <source>
        <dbReference type="Proteomes" id="UP000247476"/>
    </source>
</evidence>
<dbReference type="Pfam" id="PF08352">
    <property type="entry name" value="oligo_HPY"/>
    <property type="match status" value="1"/>
</dbReference>
<dbReference type="InterPro" id="IPR050388">
    <property type="entry name" value="ABC_Ni/Peptide_Import"/>
</dbReference>
<evidence type="ECO:0000259" key="8">
    <source>
        <dbReference type="PROSITE" id="PS50893"/>
    </source>
</evidence>
<dbReference type="InterPro" id="IPR003593">
    <property type="entry name" value="AAA+_ATPase"/>
</dbReference>
<evidence type="ECO:0000256" key="1">
    <source>
        <dbReference type="ARBA" id="ARBA00004202"/>
    </source>
</evidence>
<comment type="caution">
    <text evidence="9">The sequence shown here is derived from an EMBL/GenBank/DDBJ whole genome shotgun (WGS) entry which is preliminary data.</text>
</comment>
<evidence type="ECO:0000256" key="6">
    <source>
        <dbReference type="ARBA" id="ARBA00022840"/>
    </source>
</evidence>
<evidence type="ECO:0000256" key="3">
    <source>
        <dbReference type="ARBA" id="ARBA00022448"/>
    </source>
</evidence>
<dbReference type="OrthoDB" id="9802264at2"/>
<dbReference type="RefSeq" id="WP_110839420.1">
    <property type="nucleotide sequence ID" value="NZ_QJVJ01000003.1"/>
</dbReference>
<evidence type="ECO:0000256" key="7">
    <source>
        <dbReference type="ARBA" id="ARBA00023136"/>
    </source>
</evidence>
<comment type="subcellular location">
    <subcellularLocation>
        <location evidence="1">Cell membrane</location>
        <topology evidence="1">Peripheral membrane protein</topology>
    </subcellularLocation>
</comment>
<dbReference type="InterPro" id="IPR013563">
    <property type="entry name" value="Oligopep_ABC_C"/>
</dbReference>
<evidence type="ECO:0000256" key="5">
    <source>
        <dbReference type="ARBA" id="ARBA00022741"/>
    </source>
</evidence>
<keyword evidence="4" id="KW-1003">Cell membrane</keyword>
<name>A0A2V5KL33_9BACL</name>
<sequence>MARPVLEVSGLSTSFFTDNGVVPSVDGVSFDLREGETLGIVGESGSGKSVTTLSIMGLIEPPGRIVQGEIRFRGENLLQLDAERMRRIRGRDIAMIFQEPLTALNPVFRIGRQIEEMLLTHTAMSKEEAKRETLSLLKKVMIPRPESVYEAYPHELSGGMRQRAMIAMAIACKPSVLIADEPTTALDVSIQAQVIRLMKDLIRSEGGSILLITHDLGVVAELADRVAVMYAGQIVEQCDVFTLFRSPKHPYTQGLLKSTPQLFGQPDTLESIDGSVPNPLFLPPGCRFHPRCAYATDDCRTKRPELNEIGPGHLARCLLAEREAAAAGS</sequence>
<dbReference type="InterPro" id="IPR003439">
    <property type="entry name" value="ABC_transporter-like_ATP-bd"/>
</dbReference>
<accession>A0A2V5KL33</accession>
<dbReference type="NCBIfam" id="TIGR01727">
    <property type="entry name" value="oligo_HPY"/>
    <property type="match status" value="1"/>
</dbReference>
<dbReference type="Gene3D" id="3.40.50.300">
    <property type="entry name" value="P-loop containing nucleotide triphosphate hydrolases"/>
    <property type="match status" value="1"/>
</dbReference>
<dbReference type="SMART" id="SM00382">
    <property type="entry name" value="AAA"/>
    <property type="match status" value="1"/>
</dbReference>
<reference evidence="9 10" key="1">
    <citation type="submission" date="2018-05" db="EMBL/GenBank/DDBJ databases">
        <title>Paenibacillus flagellatus sp. nov., isolated from selenium mineral soil.</title>
        <authorList>
            <person name="Dai X."/>
        </authorList>
    </citation>
    <scope>NUCLEOTIDE SEQUENCE [LARGE SCALE GENOMIC DNA]</scope>
    <source>
        <strain evidence="9 10">DXL2</strain>
    </source>
</reference>
<dbReference type="GO" id="GO:0016887">
    <property type="term" value="F:ATP hydrolysis activity"/>
    <property type="evidence" value="ECO:0007669"/>
    <property type="project" value="InterPro"/>
</dbReference>
<dbReference type="InterPro" id="IPR017871">
    <property type="entry name" value="ABC_transporter-like_CS"/>
</dbReference>
<dbReference type="PROSITE" id="PS00211">
    <property type="entry name" value="ABC_TRANSPORTER_1"/>
    <property type="match status" value="1"/>
</dbReference>
<proteinExistence type="inferred from homology"/>
<dbReference type="EMBL" id="QJVJ01000003">
    <property type="protein sequence ID" value="PYI55620.1"/>
    <property type="molecule type" value="Genomic_DNA"/>
</dbReference>
<dbReference type="FunFam" id="3.40.50.300:FF:000016">
    <property type="entry name" value="Oligopeptide ABC transporter ATP-binding component"/>
    <property type="match status" value="1"/>
</dbReference>
<dbReference type="AlphaFoldDB" id="A0A2V5KL33"/>
<evidence type="ECO:0000256" key="4">
    <source>
        <dbReference type="ARBA" id="ARBA00022475"/>
    </source>
</evidence>
<dbReference type="InterPro" id="IPR027417">
    <property type="entry name" value="P-loop_NTPase"/>
</dbReference>
<evidence type="ECO:0000313" key="9">
    <source>
        <dbReference type="EMBL" id="PYI55620.1"/>
    </source>
</evidence>
<organism evidence="9 10">
    <name type="scientific">Paenibacillus flagellatus</name>
    <dbReference type="NCBI Taxonomy" id="2211139"/>
    <lineage>
        <taxon>Bacteria</taxon>
        <taxon>Bacillati</taxon>
        <taxon>Bacillota</taxon>
        <taxon>Bacilli</taxon>
        <taxon>Bacillales</taxon>
        <taxon>Paenibacillaceae</taxon>
        <taxon>Paenibacillus</taxon>
    </lineage>
</organism>
<dbReference type="PROSITE" id="PS50893">
    <property type="entry name" value="ABC_TRANSPORTER_2"/>
    <property type="match status" value="1"/>
</dbReference>
<dbReference type="SUPFAM" id="SSF52540">
    <property type="entry name" value="P-loop containing nucleoside triphosphate hydrolases"/>
    <property type="match status" value="1"/>
</dbReference>
<dbReference type="Pfam" id="PF00005">
    <property type="entry name" value="ABC_tran"/>
    <property type="match status" value="1"/>
</dbReference>
<dbReference type="PANTHER" id="PTHR43297">
    <property type="entry name" value="OLIGOPEPTIDE TRANSPORT ATP-BINDING PROTEIN APPD"/>
    <property type="match status" value="1"/>
</dbReference>